<keyword evidence="2" id="KW-1185">Reference proteome</keyword>
<accession>A0AAN7K200</accession>
<evidence type="ECO:0000313" key="2">
    <source>
        <dbReference type="Proteomes" id="UP001345219"/>
    </source>
</evidence>
<gene>
    <name evidence="1" type="ORF">SAY87_009615</name>
</gene>
<name>A0AAN7K200_9MYRT</name>
<protein>
    <submittedName>
        <fullName evidence="1">Uncharacterized protein</fullName>
    </submittedName>
</protein>
<dbReference type="AlphaFoldDB" id="A0AAN7K200"/>
<organism evidence="1 2">
    <name type="scientific">Trapa incisa</name>
    <dbReference type="NCBI Taxonomy" id="236973"/>
    <lineage>
        <taxon>Eukaryota</taxon>
        <taxon>Viridiplantae</taxon>
        <taxon>Streptophyta</taxon>
        <taxon>Embryophyta</taxon>
        <taxon>Tracheophyta</taxon>
        <taxon>Spermatophyta</taxon>
        <taxon>Magnoliopsida</taxon>
        <taxon>eudicotyledons</taxon>
        <taxon>Gunneridae</taxon>
        <taxon>Pentapetalae</taxon>
        <taxon>rosids</taxon>
        <taxon>malvids</taxon>
        <taxon>Myrtales</taxon>
        <taxon>Lythraceae</taxon>
        <taxon>Trapa</taxon>
    </lineage>
</organism>
<proteinExistence type="predicted"/>
<sequence>MLLLGTCGAVDLKRNVSGINTTVISGIEGLPVDQVEGMISLLACHLQRQNMMQDRIKDTGNLVTFNTIMAKFNDDIKLGSHHSTMSDIKAGVHYQPCHGRLNTGQHLQSDFLL</sequence>
<dbReference type="Proteomes" id="UP001345219">
    <property type="component" value="Chromosome 8"/>
</dbReference>
<comment type="caution">
    <text evidence="1">The sequence shown here is derived from an EMBL/GenBank/DDBJ whole genome shotgun (WGS) entry which is preliminary data.</text>
</comment>
<evidence type="ECO:0000313" key="1">
    <source>
        <dbReference type="EMBL" id="KAK4755858.1"/>
    </source>
</evidence>
<dbReference type="EMBL" id="JAXIOK010000014">
    <property type="protein sequence ID" value="KAK4755858.1"/>
    <property type="molecule type" value="Genomic_DNA"/>
</dbReference>
<reference evidence="1 2" key="1">
    <citation type="journal article" date="2023" name="Hortic Res">
        <title>Pangenome of water caltrop reveals structural variations and asymmetric subgenome divergence after allopolyploidization.</title>
        <authorList>
            <person name="Zhang X."/>
            <person name="Chen Y."/>
            <person name="Wang L."/>
            <person name="Yuan Y."/>
            <person name="Fang M."/>
            <person name="Shi L."/>
            <person name="Lu R."/>
            <person name="Comes H.P."/>
            <person name="Ma Y."/>
            <person name="Chen Y."/>
            <person name="Huang G."/>
            <person name="Zhou Y."/>
            <person name="Zheng Z."/>
            <person name="Qiu Y."/>
        </authorList>
    </citation>
    <scope>NUCLEOTIDE SEQUENCE [LARGE SCALE GENOMIC DNA]</scope>
    <source>
        <tissue evidence="1">Roots</tissue>
    </source>
</reference>